<keyword evidence="1" id="KW-1133">Transmembrane helix</keyword>
<keyword evidence="1" id="KW-0472">Membrane</keyword>
<proteinExistence type="predicted"/>
<dbReference type="STRING" id="1150600.ADIARSV_0643"/>
<evidence type="ECO:0000313" key="3">
    <source>
        <dbReference type="Proteomes" id="UP000014174"/>
    </source>
</evidence>
<name>R9GXB1_9SPHI</name>
<feature type="transmembrane region" description="Helical" evidence="1">
    <location>
        <begin position="21"/>
        <end position="38"/>
    </location>
</feature>
<organism evidence="2 3">
    <name type="scientific">Arcticibacter svalbardensis MN12-7</name>
    <dbReference type="NCBI Taxonomy" id="1150600"/>
    <lineage>
        <taxon>Bacteria</taxon>
        <taxon>Pseudomonadati</taxon>
        <taxon>Bacteroidota</taxon>
        <taxon>Sphingobacteriia</taxon>
        <taxon>Sphingobacteriales</taxon>
        <taxon>Sphingobacteriaceae</taxon>
        <taxon>Arcticibacter</taxon>
    </lineage>
</organism>
<gene>
    <name evidence="2" type="ORF">ADIARSV_0643</name>
</gene>
<evidence type="ECO:0000256" key="1">
    <source>
        <dbReference type="SAM" id="Phobius"/>
    </source>
</evidence>
<dbReference type="Proteomes" id="UP000014174">
    <property type="component" value="Unassembled WGS sequence"/>
</dbReference>
<evidence type="ECO:0000313" key="2">
    <source>
        <dbReference type="EMBL" id="EOR96130.1"/>
    </source>
</evidence>
<keyword evidence="3" id="KW-1185">Reference proteome</keyword>
<sequence length="39" mass="4588">MKIKAIIDSYYIKPEYLSAYRILYGLIVIVFVGLPSYSW</sequence>
<protein>
    <submittedName>
        <fullName evidence="2">Uncharacterized protein</fullName>
    </submittedName>
</protein>
<keyword evidence="1" id="KW-0812">Transmembrane</keyword>
<accession>R9GXB1</accession>
<dbReference type="EMBL" id="AQPN01000023">
    <property type="protein sequence ID" value="EOR96130.1"/>
    <property type="molecule type" value="Genomic_DNA"/>
</dbReference>
<comment type="caution">
    <text evidence="2">The sequence shown here is derived from an EMBL/GenBank/DDBJ whole genome shotgun (WGS) entry which is preliminary data.</text>
</comment>
<reference evidence="2 3" key="1">
    <citation type="journal article" date="2013" name="Genome Announc.">
        <title>Draft Genome Sequence of Arcticibacter svalbardensis Strain MN12-7T, a Member of the Family Sphingobacteriaceae Isolated from an Arctic Soil Sample.</title>
        <authorList>
            <person name="Shivaji S."/>
            <person name="Ara S."/>
            <person name="Prasad S."/>
            <person name="Manasa B.P."/>
            <person name="Begum Z."/>
            <person name="Singh A."/>
            <person name="Kumar Pinnaka A."/>
        </authorList>
    </citation>
    <scope>NUCLEOTIDE SEQUENCE [LARGE SCALE GENOMIC DNA]</scope>
    <source>
        <strain evidence="2 3">MN12-7</strain>
    </source>
</reference>
<dbReference type="AlphaFoldDB" id="R9GXB1"/>